<dbReference type="EMBL" id="BKCJ010000957">
    <property type="protein sequence ID" value="GEU37672.1"/>
    <property type="molecule type" value="Genomic_DNA"/>
</dbReference>
<dbReference type="PANTHER" id="PTHR33067">
    <property type="entry name" value="RNA-DIRECTED DNA POLYMERASE-RELATED"/>
    <property type="match status" value="1"/>
</dbReference>
<gene>
    <name evidence="1" type="ORF">Tci_009650</name>
</gene>
<evidence type="ECO:0008006" key="2">
    <source>
        <dbReference type="Google" id="ProtNLM"/>
    </source>
</evidence>
<dbReference type="Gene3D" id="2.40.70.10">
    <property type="entry name" value="Acid Proteases"/>
    <property type="match status" value="1"/>
</dbReference>
<reference evidence="1" key="1">
    <citation type="journal article" date="2019" name="Sci. Rep.">
        <title>Draft genome of Tanacetum cinerariifolium, the natural source of mosquito coil.</title>
        <authorList>
            <person name="Yamashiro T."/>
            <person name="Shiraishi A."/>
            <person name="Satake H."/>
            <person name="Nakayama K."/>
        </authorList>
    </citation>
    <scope>NUCLEOTIDE SEQUENCE</scope>
</reference>
<protein>
    <recommendedName>
        <fullName evidence="2">Reverse transcriptase domain-containing protein</fullName>
    </recommendedName>
</protein>
<evidence type="ECO:0000313" key="1">
    <source>
        <dbReference type="EMBL" id="GEU37672.1"/>
    </source>
</evidence>
<dbReference type="AlphaFoldDB" id="A0A6L2JLY0"/>
<proteinExistence type="predicted"/>
<accession>A0A6L2JLY0</accession>
<dbReference type="PANTHER" id="PTHR33067:SF9">
    <property type="entry name" value="RNA-DIRECTED DNA POLYMERASE"/>
    <property type="match status" value="1"/>
</dbReference>
<dbReference type="InterPro" id="IPR021109">
    <property type="entry name" value="Peptidase_aspartic_dom_sf"/>
</dbReference>
<name>A0A6L2JLY0_TANCI</name>
<organism evidence="1">
    <name type="scientific">Tanacetum cinerariifolium</name>
    <name type="common">Dalmatian daisy</name>
    <name type="synonym">Chrysanthemum cinerariifolium</name>
    <dbReference type="NCBI Taxonomy" id="118510"/>
    <lineage>
        <taxon>Eukaryota</taxon>
        <taxon>Viridiplantae</taxon>
        <taxon>Streptophyta</taxon>
        <taxon>Embryophyta</taxon>
        <taxon>Tracheophyta</taxon>
        <taxon>Spermatophyta</taxon>
        <taxon>Magnoliopsida</taxon>
        <taxon>eudicotyledons</taxon>
        <taxon>Gunneridae</taxon>
        <taxon>Pentapetalae</taxon>
        <taxon>asterids</taxon>
        <taxon>campanulids</taxon>
        <taxon>Asterales</taxon>
        <taxon>Asteraceae</taxon>
        <taxon>Asteroideae</taxon>
        <taxon>Anthemideae</taxon>
        <taxon>Anthemidinae</taxon>
        <taxon>Tanacetum</taxon>
    </lineage>
</organism>
<sequence length="261" mass="29758">MEDLKQHYLDEMLSLKQPANLSTHTSEPSRRFNSIYYDDDDDDEEKTIPLRDIISQLPLSIVITNSPPVLPTFKDPEDSIIIGNKDLRNIPEKESDEFIKSSVEDFDPIPNESENKSRTERLLEETDDVLGLTDGIKSYPAGIVRNVEVYVGKLKLFANFYVVDMEREPTCPLLVGRGFLATANAVIDCKKAKITEDLIENPINWNKPPKEGDGAWHIMIELIDTDGEKFDRAFQSIPTNRRLSLKEKPSDILNLDHFHDS</sequence>
<comment type="caution">
    <text evidence="1">The sequence shown here is derived from an EMBL/GenBank/DDBJ whole genome shotgun (WGS) entry which is preliminary data.</text>
</comment>